<evidence type="ECO:0000256" key="3">
    <source>
        <dbReference type="ARBA" id="ARBA00022452"/>
    </source>
</evidence>
<dbReference type="Gene3D" id="2.40.170.20">
    <property type="entry name" value="TonB-dependent receptor, beta-barrel domain"/>
    <property type="match status" value="1"/>
</dbReference>
<gene>
    <name evidence="9" type="ORF">ACFPVY_09925</name>
</gene>
<accession>A0ABW1PPA5</accession>
<dbReference type="SUPFAM" id="SSF56935">
    <property type="entry name" value="Porins"/>
    <property type="match status" value="1"/>
</dbReference>
<dbReference type="InterPro" id="IPR039426">
    <property type="entry name" value="TonB-dep_rcpt-like"/>
</dbReference>
<dbReference type="Gene3D" id="2.170.130.10">
    <property type="entry name" value="TonB-dependent receptor, plug domain"/>
    <property type="match status" value="1"/>
</dbReference>
<dbReference type="InterPro" id="IPR008969">
    <property type="entry name" value="CarboxyPept-like_regulatory"/>
</dbReference>
<organism evidence="9 10">
    <name type="scientific">Flavobacterium qiangtangense</name>
    <dbReference type="NCBI Taxonomy" id="1442595"/>
    <lineage>
        <taxon>Bacteria</taxon>
        <taxon>Pseudomonadati</taxon>
        <taxon>Bacteroidota</taxon>
        <taxon>Flavobacteriia</taxon>
        <taxon>Flavobacteriales</taxon>
        <taxon>Flavobacteriaceae</taxon>
        <taxon>Flavobacterium</taxon>
    </lineage>
</organism>
<dbReference type="Gene3D" id="2.60.40.1120">
    <property type="entry name" value="Carboxypeptidase-like, regulatory domain"/>
    <property type="match status" value="1"/>
</dbReference>
<comment type="similarity">
    <text evidence="7">Belongs to the TonB-dependent receptor family.</text>
</comment>
<evidence type="ECO:0000313" key="10">
    <source>
        <dbReference type="Proteomes" id="UP001596287"/>
    </source>
</evidence>
<dbReference type="SUPFAM" id="SSF49464">
    <property type="entry name" value="Carboxypeptidase regulatory domain-like"/>
    <property type="match status" value="1"/>
</dbReference>
<protein>
    <submittedName>
        <fullName evidence="9">Carboxypeptidase-like regulatory domain-containing protein</fullName>
    </submittedName>
</protein>
<evidence type="ECO:0000256" key="1">
    <source>
        <dbReference type="ARBA" id="ARBA00004571"/>
    </source>
</evidence>
<dbReference type="InterPro" id="IPR012910">
    <property type="entry name" value="Plug_dom"/>
</dbReference>
<keyword evidence="3 7" id="KW-1134">Transmembrane beta strand</keyword>
<name>A0ABW1PPA5_9FLAO</name>
<dbReference type="RefSeq" id="WP_379791832.1">
    <property type="nucleotide sequence ID" value="NZ_JBHSQB010000007.1"/>
</dbReference>
<keyword evidence="4 7" id="KW-0812">Transmembrane</keyword>
<dbReference type="InterPro" id="IPR037066">
    <property type="entry name" value="Plug_dom_sf"/>
</dbReference>
<dbReference type="Pfam" id="PF13715">
    <property type="entry name" value="CarbopepD_reg_2"/>
    <property type="match status" value="1"/>
</dbReference>
<feature type="domain" description="TonB-dependent receptor plug" evidence="8">
    <location>
        <begin position="257"/>
        <end position="355"/>
    </location>
</feature>
<evidence type="ECO:0000256" key="4">
    <source>
        <dbReference type="ARBA" id="ARBA00022692"/>
    </source>
</evidence>
<comment type="subcellular location">
    <subcellularLocation>
        <location evidence="1 7">Cell outer membrane</location>
        <topology evidence="1 7">Multi-pass membrane protein</topology>
    </subcellularLocation>
</comment>
<proteinExistence type="inferred from homology"/>
<dbReference type="Proteomes" id="UP001596287">
    <property type="component" value="Unassembled WGS sequence"/>
</dbReference>
<keyword evidence="2 7" id="KW-0813">Transport</keyword>
<keyword evidence="10" id="KW-1185">Reference proteome</keyword>
<evidence type="ECO:0000256" key="7">
    <source>
        <dbReference type="PROSITE-ProRule" id="PRU01360"/>
    </source>
</evidence>
<dbReference type="EMBL" id="JBHSQB010000007">
    <property type="protein sequence ID" value="MFC6096961.1"/>
    <property type="molecule type" value="Genomic_DNA"/>
</dbReference>
<dbReference type="Pfam" id="PF07715">
    <property type="entry name" value="Plug"/>
    <property type="match status" value="1"/>
</dbReference>
<evidence type="ECO:0000256" key="6">
    <source>
        <dbReference type="ARBA" id="ARBA00023237"/>
    </source>
</evidence>
<evidence type="ECO:0000256" key="2">
    <source>
        <dbReference type="ARBA" id="ARBA00022448"/>
    </source>
</evidence>
<dbReference type="InterPro" id="IPR036942">
    <property type="entry name" value="Beta-barrel_TonB_sf"/>
</dbReference>
<sequence length="921" mass="104290">MRNLILALLCTFGYASYSQNNNENYNLELQNATLKNAIEKIESTTKYRFYFDPQWIEKDSTVVSKSFSQKNIKEIVESVLSNTDFNFLIQNNKIVLTKNNIIRDNLPDNYFGKSLENPASSGNVESPIFREQPIVQTEKDFDPNIIFIGKESKTDNKKSKKLTGYLKDIKTNKPAPDVTIRVKGKNISAITDERGFYTLQVPSGVVTLETESIDFNKIERKVVLYSDGKLDLELSENVTLLQEVLINAKANEKLVSTKTGVTSIDLENLKRVPLVLGERDIFKAVTILPGVKTTGEGAAGFSVRGGKEDQNLILLDNGLIYNPSHFFGFFSAVNPFTTQKADLYKGSIPAEFGGRLSSVFDITSKSGDENKFSGEGAIGPVTSNLAVSTPIIKGKSSLMVGGRATYSDWILKSLDDENLKNSKASFYDAIVKYSHKFNENNRIEATFYMSNDKFNISSDSLFNYSNRLATLEYNHKFNDKNNGQLVLTNTEYKFGIDYDSDNLNAFDFGYKLNETQILAKFNYLLNDKHKITYGISSKLYGIRPGFLNPKNESSLLNRTDIDKERGLESGIHISDSYTINDKLLVDIGLRYSTFSALGESTQRIYQAGAPITNGSVIETRNFKKNEAFKTYGGLEPRISARYFIADDFSVKASYDKAYQYIHLLSSNTTQSPTDTWKLSDMNVKPQVSQQFSVGFFKNINSKDLELSVEGYYKKSKNFLDYKTGATLLLNENIETELLQGEGKAYGVEFLIKKTAGRLNGWLGYTYSRTLIKLDSEFTENRVNNGDFFAANFDKPHDFSLILNYKITERYSFSSNFIYQTGRPITYPIGSYQYGNAEYTLYSDRNKFRIPDYFRLDVGFNIEGNHKIKKLAHSFWNISVYNVLGRNNPYSIYFVTQSGEIKAYQTSIFAIPIPTVTYNFKF</sequence>
<comment type="caution">
    <text evidence="9">The sequence shown here is derived from an EMBL/GenBank/DDBJ whole genome shotgun (WGS) entry which is preliminary data.</text>
</comment>
<evidence type="ECO:0000259" key="8">
    <source>
        <dbReference type="Pfam" id="PF07715"/>
    </source>
</evidence>
<reference evidence="10" key="1">
    <citation type="journal article" date="2019" name="Int. J. Syst. Evol. Microbiol.">
        <title>The Global Catalogue of Microorganisms (GCM) 10K type strain sequencing project: providing services to taxonomists for standard genome sequencing and annotation.</title>
        <authorList>
            <consortium name="The Broad Institute Genomics Platform"/>
            <consortium name="The Broad Institute Genome Sequencing Center for Infectious Disease"/>
            <person name="Wu L."/>
            <person name="Ma J."/>
        </authorList>
    </citation>
    <scope>NUCLEOTIDE SEQUENCE [LARGE SCALE GENOMIC DNA]</scope>
    <source>
        <strain evidence="10">CCUG 49679</strain>
    </source>
</reference>
<keyword evidence="5 7" id="KW-0472">Membrane</keyword>
<evidence type="ECO:0000313" key="9">
    <source>
        <dbReference type="EMBL" id="MFC6096961.1"/>
    </source>
</evidence>
<keyword evidence="6 7" id="KW-0998">Cell outer membrane</keyword>
<evidence type="ECO:0000256" key="5">
    <source>
        <dbReference type="ARBA" id="ARBA00023136"/>
    </source>
</evidence>
<dbReference type="PROSITE" id="PS52016">
    <property type="entry name" value="TONB_DEPENDENT_REC_3"/>
    <property type="match status" value="1"/>
</dbReference>